<evidence type="ECO:0000313" key="5">
    <source>
        <dbReference type="EMBL" id="KYB26873.1"/>
    </source>
</evidence>
<feature type="domain" description="Glucose-methanol-choline oxidoreductase N-terminal" evidence="4">
    <location>
        <begin position="742"/>
        <end position="765"/>
    </location>
</feature>
<feature type="signal peptide" evidence="3">
    <location>
        <begin position="1"/>
        <end position="22"/>
    </location>
</feature>
<accession>A0A139WFX6</accession>
<proteinExistence type="inferred from homology"/>
<dbReference type="Pfam" id="PF00732">
    <property type="entry name" value="GMC_oxred_N"/>
    <property type="match status" value="2"/>
</dbReference>
<feature type="chain" id="PRO_5007299867" description="Glucose-methanol-choline oxidoreductase N-terminal domain-containing protein" evidence="3">
    <location>
        <begin position="23"/>
        <end position="1229"/>
    </location>
</feature>
<keyword evidence="2" id="KW-0274">FAD</keyword>
<evidence type="ECO:0000256" key="1">
    <source>
        <dbReference type="ARBA" id="ARBA00010790"/>
    </source>
</evidence>
<dbReference type="Pfam" id="PF05199">
    <property type="entry name" value="GMC_oxred_C"/>
    <property type="match status" value="2"/>
</dbReference>
<evidence type="ECO:0000259" key="4">
    <source>
        <dbReference type="PROSITE" id="PS00623"/>
    </source>
</evidence>
<dbReference type="PROSITE" id="PS00623">
    <property type="entry name" value="GMC_OXRED_1"/>
    <property type="match status" value="2"/>
</dbReference>
<reference evidence="5 6" key="1">
    <citation type="journal article" date="2008" name="Nature">
        <title>The genome of the model beetle and pest Tribolium castaneum.</title>
        <authorList>
            <consortium name="Tribolium Genome Sequencing Consortium"/>
            <person name="Richards S."/>
            <person name="Gibbs R.A."/>
            <person name="Weinstock G.M."/>
            <person name="Brown S.J."/>
            <person name="Denell R."/>
            <person name="Beeman R.W."/>
            <person name="Gibbs R."/>
            <person name="Beeman R.W."/>
            <person name="Brown S.J."/>
            <person name="Bucher G."/>
            <person name="Friedrich M."/>
            <person name="Grimmelikhuijzen C.J."/>
            <person name="Klingler M."/>
            <person name="Lorenzen M."/>
            <person name="Richards S."/>
            <person name="Roth S."/>
            <person name="Schroder R."/>
            <person name="Tautz D."/>
            <person name="Zdobnov E.M."/>
            <person name="Muzny D."/>
            <person name="Gibbs R.A."/>
            <person name="Weinstock G.M."/>
            <person name="Attaway T."/>
            <person name="Bell S."/>
            <person name="Buhay C.J."/>
            <person name="Chandrabose M.N."/>
            <person name="Chavez D."/>
            <person name="Clerk-Blankenburg K.P."/>
            <person name="Cree A."/>
            <person name="Dao M."/>
            <person name="Davis C."/>
            <person name="Chacko J."/>
            <person name="Dinh H."/>
            <person name="Dugan-Rocha S."/>
            <person name="Fowler G."/>
            <person name="Garner T.T."/>
            <person name="Garnes J."/>
            <person name="Gnirke A."/>
            <person name="Hawes A."/>
            <person name="Hernandez J."/>
            <person name="Hines S."/>
            <person name="Holder M."/>
            <person name="Hume J."/>
            <person name="Jhangiani S.N."/>
            <person name="Joshi V."/>
            <person name="Khan Z.M."/>
            <person name="Jackson L."/>
            <person name="Kovar C."/>
            <person name="Kowis A."/>
            <person name="Lee S."/>
            <person name="Lewis L.R."/>
            <person name="Margolis J."/>
            <person name="Morgan M."/>
            <person name="Nazareth L.V."/>
            <person name="Nguyen N."/>
            <person name="Okwuonu G."/>
            <person name="Parker D."/>
            <person name="Richards S."/>
            <person name="Ruiz S.J."/>
            <person name="Santibanez J."/>
            <person name="Savard J."/>
            <person name="Scherer S.E."/>
            <person name="Schneider B."/>
            <person name="Sodergren E."/>
            <person name="Tautz D."/>
            <person name="Vattahil S."/>
            <person name="Villasana D."/>
            <person name="White C.S."/>
            <person name="Wright R."/>
            <person name="Park Y."/>
            <person name="Beeman R.W."/>
            <person name="Lord J."/>
            <person name="Oppert B."/>
            <person name="Lorenzen M."/>
            <person name="Brown S."/>
            <person name="Wang L."/>
            <person name="Savard J."/>
            <person name="Tautz D."/>
            <person name="Richards S."/>
            <person name="Weinstock G."/>
            <person name="Gibbs R.A."/>
            <person name="Liu Y."/>
            <person name="Worley K."/>
            <person name="Weinstock G."/>
            <person name="Elsik C.G."/>
            <person name="Reese J.T."/>
            <person name="Elhaik E."/>
            <person name="Landan G."/>
            <person name="Graur D."/>
            <person name="Arensburger P."/>
            <person name="Atkinson P."/>
            <person name="Beeman R.W."/>
            <person name="Beidler J."/>
            <person name="Brown S.J."/>
            <person name="Demuth J.P."/>
            <person name="Drury D.W."/>
            <person name="Du Y.Z."/>
            <person name="Fujiwara H."/>
            <person name="Lorenzen M."/>
            <person name="Maselli V."/>
            <person name="Osanai M."/>
            <person name="Park Y."/>
            <person name="Robertson H.M."/>
            <person name="Tu Z."/>
            <person name="Wang J.J."/>
            <person name="Wang S."/>
            <person name="Richards S."/>
            <person name="Song H."/>
            <person name="Zhang L."/>
            <person name="Sodergren E."/>
            <person name="Werner D."/>
            <person name="Stanke M."/>
            <person name="Morgenstern B."/>
            <person name="Solovyev V."/>
            <person name="Kosarev P."/>
            <person name="Brown G."/>
            <person name="Chen H.C."/>
            <person name="Ermolaeva O."/>
            <person name="Hlavina W."/>
            <person name="Kapustin Y."/>
            <person name="Kiryutin B."/>
            <person name="Kitts P."/>
            <person name="Maglott D."/>
            <person name="Pruitt K."/>
            <person name="Sapojnikov V."/>
            <person name="Souvorov A."/>
            <person name="Mackey A.J."/>
            <person name="Waterhouse R.M."/>
            <person name="Wyder S."/>
            <person name="Zdobnov E.M."/>
            <person name="Zdobnov E.M."/>
            <person name="Wyder S."/>
            <person name="Kriventseva E.V."/>
            <person name="Kadowaki T."/>
            <person name="Bork P."/>
            <person name="Aranda M."/>
            <person name="Bao R."/>
            <person name="Beermann A."/>
            <person name="Berns N."/>
            <person name="Bolognesi R."/>
            <person name="Bonneton F."/>
            <person name="Bopp D."/>
            <person name="Brown S.J."/>
            <person name="Bucher G."/>
            <person name="Butts T."/>
            <person name="Chaumot A."/>
            <person name="Denell R.E."/>
            <person name="Ferrier D.E."/>
            <person name="Friedrich M."/>
            <person name="Gordon C.M."/>
            <person name="Jindra M."/>
            <person name="Klingler M."/>
            <person name="Lan Q."/>
            <person name="Lattorff H.M."/>
            <person name="Laudet V."/>
            <person name="von Levetsow C."/>
            <person name="Liu Z."/>
            <person name="Lutz R."/>
            <person name="Lynch J.A."/>
            <person name="da Fonseca R.N."/>
            <person name="Posnien N."/>
            <person name="Reuter R."/>
            <person name="Roth S."/>
            <person name="Savard J."/>
            <person name="Schinko J.B."/>
            <person name="Schmitt C."/>
            <person name="Schoppmeier M."/>
            <person name="Schroder R."/>
            <person name="Shippy T.D."/>
            <person name="Simonnet F."/>
            <person name="Marques-Souza H."/>
            <person name="Tautz D."/>
            <person name="Tomoyasu Y."/>
            <person name="Trauner J."/>
            <person name="Van der Zee M."/>
            <person name="Vervoort M."/>
            <person name="Wittkopp N."/>
            <person name="Wimmer E.A."/>
            <person name="Yang X."/>
            <person name="Jones A.K."/>
            <person name="Sattelle D.B."/>
            <person name="Ebert P.R."/>
            <person name="Nelson D."/>
            <person name="Scott J.G."/>
            <person name="Beeman R.W."/>
            <person name="Muthukrishnan S."/>
            <person name="Kramer K.J."/>
            <person name="Arakane Y."/>
            <person name="Beeman R.W."/>
            <person name="Zhu Q."/>
            <person name="Hogenkamp D."/>
            <person name="Dixit R."/>
            <person name="Oppert B."/>
            <person name="Jiang H."/>
            <person name="Zou Z."/>
            <person name="Marshall J."/>
            <person name="Elpidina E."/>
            <person name="Vinokurov K."/>
            <person name="Oppert C."/>
            <person name="Zou Z."/>
            <person name="Evans J."/>
            <person name="Lu Z."/>
            <person name="Zhao P."/>
            <person name="Sumathipala N."/>
            <person name="Altincicek B."/>
            <person name="Vilcinskas A."/>
            <person name="Williams M."/>
            <person name="Hultmark D."/>
            <person name="Hetru C."/>
            <person name="Jiang H."/>
            <person name="Grimmelikhuijzen C.J."/>
            <person name="Hauser F."/>
            <person name="Cazzamali G."/>
            <person name="Williamson M."/>
            <person name="Park Y."/>
            <person name="Li B."/>
            <person name="Tanaka Y."/>
            <person name="Predel R."/>
            <person name="Neupert S."/>
            <person name="Schachtner J."/>
            <person name="Verleyen P."/>
            <person name="Raible F."/>
            <person name="Bork P."/>
            <person name="Friedrich M."/>
            <person name="Walden K.K."/>
            <person name="Robertson H.M."/>
            <person name="Angeli S."/>
            <person name="Foret S."/>
            <person name="Bucher G."/>
            <person name="Schuetz S."/>
            <person name="Maleszka R."/>
            <person name="Wimmer E.A."/>
            <person name="Beeman R.W."/>
            <person name="Lorenzen M."/>
            <person name="Tomoyasu Y."/>
            <person name="Miller S.C."/>
            <person name="Grossmann D."/>
            <person name="Bucher G."/>
        </authorList>
    </citation>
    <scope>NUCLEOTIDE SEQUENCE [LARGE SCALE GENOMIC DNA]</scope>
    <source>
        <strain evidence="5 6">Georgia GA2</strain>
    </source>
</reference>
<keyword evidence="2" id="KW-0285">Flavoprotein</keyword>
<evidence type="ECO:0000313" key="6">
    <source>
        <dbReference type="Proteomes" id="UP000007266"/>
    </source>
</evidence>
<dbReference type="SUPFAM" id="SSF54373">
    <property type="entry name" value="FAD-linked reductases, C-terminal domain"/>
    <property type="match status" value="2"/>
</dbReference>
<gene>
    <name evidence="5" type="primary">AUGUSTUS-3.0.2_33430</name>
    <name evidence="5" type="ORF">TcasGA2_TC033430</name>
</gene>
<comment type="similarity">
    <text evidence="1 2">Belongs to the GMC oxidoreductase family.</text>
</comment>
<dbReference type="InterPro" id="IPR007867">
    <property type="entry name" value="GMC_OxRtase_C"/>
</dbReference>
<dbReference type="eggNOG" id="KOG1238">
    <property type="taxonomic scope" value="Eukaryota"/>
</dbReference>
<dbReference type="PANTHER" id="PTHR11552">
    <property type="entry name" value="GLUCOSE-METHANOL-CHOLINE GMC OXIDOREDUCTASE"/>
    <property type="match status" value="1"/>
</dbReference>
<dbReference type="GO" id="GO:0050660">
    <property type="term" value="F:flavin adenine dinucleotide binding"/>
    <property type="evidence" value="ECO:0007669"/>
    <property type="project" value="InterPro"/>
</dbReference>
<keyword evidence="3" id="KW-0732">Signal</keyword>
<dbReference type="InterPro" id="IPR012132">
    <property type="entry name" value="GMC_OxRdtase"/>
</dbReference>
<dbReference type="GO" id="GO:0016491">
    <property type="term" value="F:oxidoreductase activity"/>
    <property type="evidence" value="ECO:0000318"/>
    <property type="project" value="GO_Central"/>
</dbReference>
<evidence type="ECO:0000256" key="3">
    <source>
        <dbReference type="SAM" id="SignalP"/>
    </source>
</evidence>
<feature type="domain" description="Glucose-methanol-choline oxidoreductase N-terminal" evidence="4">
    <location>
        <begin position="137"/>
        <end position="160"/>
    </location>
</feature>
<dbReference type="GO" id="GO:0016614">
    <property type="term" value="F:oxidoreductase activity, acting on CH-OH group of donors"/>
    <property type="evidence" value="ECO:0007669"/>
    <property type="project" value="InterPro"/>
</dbReference>
<dbReference type="AlphaFoldDB" id="A0A139WFX6"/>
<dbReference type="Gene3D" id="3.50.50.60">
    <property type="entry name" value="FAD/NAD(P)-binding domain"/>
    <property type="match status" value="2"/>
</dbReference>
<sequence>MFHSLIWASFLAIFFVLRPVSSNYDDININTITERFGTIFGTTDPINIIPNHKIDEVYDFIIIGSGSSGSVVASRLSEIPTWKILLLEAGNAANILTKVPIMAPLFQLTPYNWNYTMEPEPNVCQAMEEETCAWPRGKALGGTSVINYMIYTRGNPLDYQKWGEVSPGWAFQDVLPYFLKSENCNLGTACGSEYHNKGGPLSVEYPFKSPITDAFLQAGREMGEEIVDYNTEKYMGFGQLQANQKFGRRHSTFDAFIAPIITRKNLHIVSGARVTKILIDPNTRQTLGVIFEKKGQKYKIRASKEVILSAGVFNSPQLLMLSGVGPEGHLHDLGIPPIVNLPVGQNLYDHLAFLGVAYTINVTVEPREALLSPLEGLNWFFRGKGLYTSLGGVEAIAYINTGSLPQANYPDIELIFVGTGTLQSDFGLVVAKEIRLKRSIYDTVYKPIENTPSWAIFPMLLHPQSKGHLQLKSTNPHDPPILHGNCFTDPGDQDIKTLLASIRYIQKLAQTPSFQKFGSKLHDIPLPTCQKHVFDSDDYWLCAIKSLSTTLHHQVGTCRMGHWDDPQSVVDPRLRVRGVKGLRVIDSSVIPVTLKMKLQTVFLLTLLFLVKSDDSENLQYIYDELSAVYGQYSNKTFFLTPDQWAEWTLPKDPGKRESPKSGYDFIVVGSGSSGAVIANRLSENPNWEVLLLEAGKGENFFSQIPLVCPTLAFTHYNWDFIAEYQPNVSFGFENNRMRWPRGRALGGTSVINFMIYTRGNRHDYDRWAGQGNPGWSYRDVLPYFIKSERSTLNNPHPGVHGTNGYLGVSDIYQSEILRAFIEGGNELGLPYFDYNANEKSFGVSPIQATVKRGRRHTTARAFLHPIRHRKNLHMLTSAFVTKVLIDPNTRQTYGVEFSRFGRKYQVTASKEVILSAGTFNSPKLLMLAGIGPRDHLAEMGIPLLEDLPVGQNLHDHLTYPGLSFIIDKPLSLSVLHLINPKNIIDFLFNGTGPYTSLGGVGGIGYIKTKESLEVEDIPDIELLFLDGSLSTDYGLWNRRWMNIRDDVYYPVYGPTHNIPTWTIFPMLLHPKSTGYLKLKSRNPRDYPLLYGNYFTDPAQQDLKTMLAAIRYIQKLANTRPFQEMGTRMNPNPIPVCAHLIFDSDAYWMCAIRAISVTLHHQVGTAKMGPKDDPTAVVNHELKVYGVKGLRVADCSVIPFALGAHTNAPAIMVGEKAADLIKADWEKVAR</sequence>
<dbReference type="EMBL" id="KQ971348">
    <property type="protein sequence ID" value="KYB26873.1"/>
    <property type="molecule type" value="Genomic_DNA"/>
</dbReference>
<dbReference type="PANTHER" id="PTHR11552:SF208">
    <property type="entry name" value="RE36204P-RELATED"/>
    <property type="match status" value="1"/>
</dbReference>
<dbReference type="Proteomes" id="UP000007266">
    <property type="component" value="Linkage group 6"/>
</dbReference>
<organism evidence="5 6">
    <name type="scientific">Tribolium castaneum</name>
    <name type="common">Red flour beetle</name>
    <dbReference type="NCBI Taxonomy" id="7070"/>
    <lineage>
        <taxon>Eukaryota</taxon>
        <taxon>Metazoa</taxon>
        <taxon>Ecdysozoa</taxon>
        <taxon>Arthropoda</taxon>
        <taxon>Hexapoda</taxon>
        <taxon>Insecta</taxon>
        <taxon>Pterygota</taxon>
        <taxon>Neoptera</taxon>
        <taxon>Endopterygota</taxon>
        <taxon>Coleoptera</taxon>
        <taxon>Polyphaga</taxon>
        <taxon>Cucujiformia</taxon>
        <taxon>Tenebrionidae</taxon>
        <taxon>Tenebrionidae incertae sedis</taxon>
        <taxon>Tribolium</taxon>
    </lineage>
</organism>
<reference evidence="5 6" key="2">
    <citation type="journal article" date="2010" name="Nucleic Acids Res.">
        <title>BeetleBase in 2010: revisions to provide comprehensive genomic information for Tribolium castaneum.</title>
        <authorList>
            <person name="Kim H.S."/>
            <person name="Murphy T."/>
            <person name="Xia J."/>
            <person name="Caragea D."/>
            <person name="Park Y."/>
            <person name="Beeman R.W."/>
            <person name="Lorenzen M.D."/>
            <person name="Butcher S."/>
            <person name="Manak J.R."/>
            <person name="Brown S.J."/>
        </authorList>
    </citation>
    <scope>GENOME REANNOTATION</scope>
    <source>
        <strain evidence="5 6">Georgia GA2</strain>
    </source>
</reference>
<evidence type="ECO:0000256" key="2">
    <source>
        <dbReference type="RuleBase" id="RU003968"/>
    </source>
</evidence>
<keyword evidence="6" id="KW-1185">Reference proteome</keyword>
<dbReference type="InterPro" id="IPR000172">
    <property type="entry name" value="GMC_OxRdtase_N"/>
</dbReference>
<dbReference type="FunCoup" id="A0A139WFX6">
    <property type="interactions" value="25"/>
</dbReference>
<name>A0A139WFX6_TRICA</name>
<protein>
    <recommendedName>
        <fullName evidence="4">Glucose-methanol-choline oxidoreductase N-terminal domain-containing protein</fullName>
    </recommendedName>
</protein>
<dbReference type="InParanoid" id="A0A139WFX6"/>
<dbReference type="Gene3D" id="3.30.560.10">
    <property type="entry name" value="Glucose Oxidase, domain 3"/>
    <property type="match status" value="2"/>
</dbReference>
<dbReference type="SUPFAM" id="SSF51905">
    <property type="entry name" value="FAD/NAD(P)-binding domain"/>
    <property type="match status" value="2"/>
</dbReference>
<dbReference type="InterPro" id="IPR036188">
    <property type="entry name" value="FAD/NAD-bd_sf"/>
</dbReference>
<dbReference type="STRING" id="7070.A0A139WFX6"/>
<dbReference type="OMA" id="MPFNTID"/>